<keyword evidence="2" id="KW-1133">Transmembrane helix</keyword>
<proteinExistence type="predicted"/>
<dbReference type="STRING" id="1531966.A0A0A1THR1"/>
<feature type="transmembrane region" description="Helical" evidence="2">
    <location>
        <begin position="194"/>
        <end position="219"/>
    </location>
</feature>
<evidence type="ECO:0000313" key="4">
    <source>
        <dbReference type="EMBL" id="CEJ89918.1"/>
    </source>
</evidence>
<accession>A0A0A1THR1</accession>
<feature type="region of interest" description="Disordered" evidence="1">
    <location>
        <begin position="152"/>
        <end position="189"/>
    </location>
</feature>
<feature type="chain" id="PRO_5001990245" description="Mid2 domain-containing protein" evidence="3">
    <location>
        <begin position="21"/>
        <end position="261"/>
    </location>
</feature>
<protein>
    <recommendedName>
        <fullName evidence="6">Mid2 domain-containing protein</fullName>
    </recommendedName>
</protein>
<organism evidence="4 5">
    <name type="scientific">[Torrubiella] hemipterigena</name>
    <dbReference type="NCBI Taxonomy" id="1531966"/>
    <lineage>
        <taxon>Eukaryota</taxon>
        <taxon>Fungi</taxon>
        <taxon>Dikarya</taxon>
        <taxon>Ascomycota</taxon>
        <taxon>Pezizomycotina</taxon>
        <taxon>Sordariomycetes</taxon>
        <taxon>Hypocreomycetidae</taxon>
        <taxon>Hypocreales</taxon>
        <taxon>Clavicipitaceae</taxon>
        <taxon>Clavicipitaceae incertae sedis</taxon>
        <taxon>'Torrubiella' clade</taxon>
    </lineage>
</organism>
<keyword evidence="2" id="KW-0812">Transmembrane</keyword>
<dbReference type="EMBL" id="CDHN01000003">
    <property type="protein sequence ID" value="CEJ89918.1"/>
    <property type="molecule type" value="Genomic_DNA"/>
</dbReference>
<evidence type="ECO:0000313" key="5">
    <source>
        <dbReference type="Proteomes" id="UP000039046"/>
    </source>
</evidence>
<sequence length="261" mass="27159">MHTYWIGLVALAALSSPVTAATKKCYYLDGSSTDNSFVPCRPDDDNSACCASNKTGGDICLASGLCYAQDGPFNGFIYSNGCTDKSGKSASCVNVCPDTFVNSAVGKKARVYNILPCNPGQFCCRASDDKKSCCSNSDAMIKRDIGKIILPDAPSTSANPSATSSSSQGTQTKPPLSTGSSTDTATECPKDNTAVVGGAVGGTLGAALLASLVAIAFLLKRRPKPVPEYNGIGNGSEPKYQTELETPRQHTAYELAGQEQH</sequence>
<evidence type="ECO:0000256" key="1">
    <source>
        <dbReference type="SAM" id="MobiDB-lite"/>
    </source>
</evidence>
<feature type="compositionally biased region" description="Polar residues" evidence="1">
    <location>
        <begin position="168"/>
        <end position="185"/>
    </location>
</feature>
<feature type="signal peptide" evidence="3">
    <location>
        <begin position="1"/>
        <end position="20"/>
    </location>
</feature>
<name>A0A0A1THR1_9HYPO</name>
<reference evidence="4 5" key="1">
    <citation type="journal article" date="2015" name="Genome Announc.">
        <title>Draft Genome Sequence and Gene Annotation of the Entomopathogenic Fungus Verticillium hemipterigenum.</title>
        <authorList>
            <person name="Horn F."/>
            <person name="Habel A."/>
            <person name="Scharf D.H."/>
            <person name="Dworschak J."/>
            <person name="Brakhage A.A."/>
            <person name="Guthke R."/>
            <person name="Hertweck C."/>
            <person name="Linde J."/>
        </authorList>
    </citation>
    <scope>NUCLEOTIDE SEQUENCE [LARGE SCALE GENOMIC DNA]</scope>
</reference>
<evidence type="ECO:0008006" key="6">
    <source>
        <dbReference type="Google" id="ProtNLM"/>
    </source>
</evidence>
<dbReference type="Proteomes" id="UP000039046">
    <property type="component" value="Unassembled WGS sequence"/>
</dbReference>
<evidence type="ECO:0000256" key="3">
    <source>
        <dbReference type="SAM" id="SignalP"/>
    </source>
</evidence>
<dbReference type="OrthoDB" id="5215637at2759"/>
<keyword evidence="5" id="KW-1185">Reference proteome</keyword>
<keyword evidence="2" id="KW-0472">Membrane</keyword>
<gene>
    <name evidence="4" type="ORF">VHEMI05732</name>
</gene>
<feature type="region of interest" description="Disordered" evidence="1">
    <location>
        <begin position="225"/>
        <end position="261"/>
    </location>
</feature>
<keyword evidence="3" id="KW-0732">Signal</keyword>
<dbReference type="HOGENOM" id="CLU_055859_0_0_1"/>
<evidence type="ECO:0000256" key="2">
    <source>
        <dbReference type="SAM" id="Phobius"/>
    </source>
</evidence>
<feature type="compositionally biased region" description="Low complexity" evidence="1">
    <location>
        <begin position="153"/>
        <end position="167"/>
    </location>
</feature>
<dbReference type="AlphaFoldDB" id="A0A0A1THR1"/>